<name>A0A126QYZ3_METOL</name>
<dbReference type="InterPro" id="IPR029063">
    <property type="entry name" value="SAM-dependent_MTases_sf"/>
</dbReference>
<evidence type="ECO:0000256" key="7">
    <source>
        <dbReference type="ARBA" id="ARBA00047942"/>
    </source>
</evidence>
<keyword evidence="2" id="KW-0489">Methyltransferase</keyword>
<evidence type="ECO:0000256" key="3">
    <source>
        <dbReference type="ARBA" id="ARBA00022679"/>
    </source>
</evidence>
<dbReference type="InterPro" id="IPR050953">
    <property type="entry name" value="N4_N6_ade-DNA_methylase"/>
</dbReference>
<dbReference type="Gene3D" id="3.40.50.150">
    <property type="entry name" value="Vaccinia Virus protein VP39"/>
    <property type="match status" value="1"/>
</dbReference>
<feature type="domain" description="TaqI-like C-terminal specificity" evidence="9">
    <location>
        <begin position="886"/>
        <end position="1038"/>
    </location>
</feature>
<dbReference type="RefSeq" id="WP_067146354.1">
    <property type="nucleotide sequence ID" value="NZ_CP014265.1"/>
</dbReference>
<reference evidence="10 11" key="1">
    <citation type="journal article" date="2016" name="Genome Announc.">
        <title>Draft Genome Sequence of the Rumen Methanogen Methanobrevibacter olleyae YLM1.</title>
        <authorList>
            <person name="Kelly W.J."/>
            <person name="Li D."/>
            <person name="Lambie S.C."/>
            <person name="Cox F."/>
            <person name="Attwood G.T."/>
            <person name="Altermann E."/>
            <person name="Leahy S.C."/>
        </authorList>
    </citation>
    <scope>NUCLEOTIDE SEQUENCE [LARGE SCALE GENOMIC DNA]</scope>
    <source>
        <strain evidence="10 11">YLM1</strain>
    </source>
</reference>
<dbReference type="Pfam" id="PF12950">
    <property type="entry name" value="TaqI_C"/>
    <property type="match status" value="1"/>
</dbReference>
<keyword evidence="6" id="KW-0238">DNA-binding</keyword>
<dbReference type="GO" id="GO:0003677">
    <property type="term" value="F:DNA binding"/>
    <property type="evidence" value="ECO:0007669"/>
    <property type="project" value="UniProtKB-KW"/>
</dbReference>
<feature type="domain" description="Type II methyltransferase M.TaqI-like" evidence="8">
    <location>
        <begin position="513"/>
        <end position="784"/>
    </location>
</feature>
<keyword evidence="3" id="KW-0808">Transferase</keyword>
<evidence type="ECO:0000256" key="5">
    <source>
        <dbReference type="ARBA" id="ARBA00022747"/>
    </source>
</evidence>
<keyword evidence="11" id="KW-1185">Reference proteome</keyword>
<reference evidence="11" key="2">
    <citation type="submission" date="2016-02" db="EMBL/GenBank/DDBJ databases">
        <title>The draft genome sequence of the rumen methanogen Methanobrevibacter olleyae YLM1.</title>
        <authorList>
            <consortium name="New Zealand Agricultural Greenhouse Gas Research Centre/Pastoral Greenhouse Gas Research Consortium"/>
            <person name="Kelly W.J."/>
            <person name="Li D."/>
            <person name="Lambie S.C."/>
            <person name="Attwood G.T."/>
            <person name="Altermann E."/>
            <person name="Leahy S.C."/>
        </authorList>
    </citation>
    <scope>NUCLEOTIDE SEQUENCE [LARGE SCALE GENOMIC DNA]</scope>
    <source>
        <strain evidence="11">YLM1</strain>
    </source>
</reference>
<sequence length="1168" mass="137358">MDVSTAKMLLDTTFKSSFDMENFEYFLSELFDKSDISAKNSTKFIKKEFKNFVENFYDLGYYRDSIGDSIGFYAVELAKDSSRDRARTMQRNLIASVMKNKRNAGIVAFYEPNSDDWRFSYVKKGYELNEKGIKDKLSSPRRHSFLVGPNEPNHTCQKQFLNLLITESQVSLEEIENCFSIENVTDEFFNEYKRLYLDLVDSLNEVKEKDKIVDKEFNTKNIESSDFAKKLMGQLVFIYFLQKKGWLGVEEDADWGNGPKNFLRKIFDDSTENGKNFFNDILEHLFYKGLSEEVGDCHFSDFGYKVPFLNGGLFEPINNYDWKKTDLILENDIFAEILDTFDKFNFTVKEDEPLEKEVAVDPEMLGKVFENLLEIVDRKSKGAFYTPRHIVHYMCQENLISYLETNSNISEEDLREFIINGDIAIDSIIRNHEEIKSNYTNPSKIHLPESIKDNSDALERLLKKIKVIDPAVGSGAFPVGMMNEIVKARYILRLINNIDDINMYDLKRETIENSLYGVDLELSATDVTKLRFWLSLIVDEENLKQIRPLPNLDNQIMCGNSVIDGYSSSLIKKDEDNEENVNKKKDINIKLFDDTLIVRSEQTKLSMTPTERAFEELEKKKKEYFDVSGPLRKEELKNEIKELKWNFIEIYLKDIGQAKLIDDIKQYEHAEAKPFFIWELEFSEVFKGENPGFDIVIGNPPYVRQEKIKELKPYLKEHYETFTGVADLYVYFFEKGLKILKDQGIFSFICSNKFAKAQYGEKLRKLILKNQLKIFNDFTGINVFKEASVDTCVIQIKKDYIENNEVFVDDNYFMKQNRLDSNSFIFNSPEVLNLRDKIFNEGTMIKDLDIEINRGILTGFNEAFIIDEDTKNRLIREDSNNKEIIKPLLRGRDINKWKIINKQLFLIYVPWNFEINNYPLIKNHLKNFKEKLSERPEVKKGRYEWYCLSRYASDYVDLFEKEKIVYSEIVPEPRFVYDNNKFYMEATGFILNSSEINLKYLVSLLNSKLLFWYFKDIGYNLGGKGFRYKKIFIEQLPIKTTDKINEKKLDNLVDKLLIFNKHFLNETDSFLEYLIKEINVIKISNKLENYFNLSQKELLKEIKKQKGNISDKILKESLIQKYIINCEKLEQINSNINDLELEMNEIIYSIYGINDDERNIIENELNKI</sequence>
<dbReference type="InterPro" id="IPR002052">
    <property type="entry name" value="DNA_methylase_N6_adenine_CS"/>
</dbReference>
<dbReference type="KEGG" id="mol:YLM1_0704"/>
<dbReference type="REBASE" id="140417">
    <property type="entry name" value="MolYLM1ORF704P"/>
</dbReference>
<dbReference type="GO" id="GO:0009307">
    <property type="term" value="P:DNA restriction-modification system"/>
    <property type="evidence" value="ECO:0007669"/>
    <property type="project" value="UniProtKB-KW"/>
</dbReference>
<evidence type="ECO:0000259" key="8">
    <source>
        <dbReference type="Pfam" id="PF07669"/>
    </source>
</evidence>
<dbReference type="PANTHER" id="PTHR33841:SF1">
    <property type="entry name" value="DNA METHYLTRANSFERASE A"/>
    <property type="match status" value="1"/>
</dbReference>
<dbReference type="InterPro" id="IPR011639">
    <property type="entry name" value="MethylTrfase_TaqI-like_dom"/>
</dbReference>
<dbReference type="AlphaFoldDB" id="A0A126QYZ3"/>
<keyword evidence="5" id="KW-0680">Restriction system</keyword>
<dbReference type="PANTHER" id="PTHR33841">
    <property type="entry name" value="DNA METHYLTRANSFERASE YEEA-RELATED"/>
    <property type="match status" value="1"/>
</dbReference>
<gene>
    <name evidence="10" type="ORF">YLM1_0704</name>
</gene>
<protein>
    <recommendedName>
        <fullName evidence="1">site-specific DNA-methyltransferase (adenine-specific)</fullName>
        <ecNumber evidence="1">2.1.1.72</ecNumber>
    </recommendedName>
</protein>
<dbReference type="PROSITE" id="PS00092">
    <property type="entry name" value="N6_MTASE"/>
    <property type="match status" value="1"/>
</dbReference>
<proteinExistence type="predicted"/>
<dbReference type="SUPFAM" id="SSF53335">
    <property type="entry name" value="S-adenosyl-L-methionine-dependent methyltransferases"/>
    <property type="match status" value="1"/>
</dbReference>
<evidence type="ECO:0000313" key="11">
    <source>
        <dbReference type="Proteomes" id="UP000066376"/>
    </source>
</evidence>
<dbReference type="Proteomes" id="UP000066376">
    <property type="component" value="Chromosome"/>
</dbReference>
<dbReference type="PATRIC" id="fig|294671.3.peg.735"/>
<evidence type="ECO:0000256" key="6">
    <source>
        <dbReference type="ARBA" id="ARBA00023125"/>
    </source>
</evidence>
<dbReference type="GO" id="GO:0032259">
    <property type="term" value="P:methylation"/>
    <property type="evidence" value="ECO:0007669"/>
    <property type="project" value="UniProtKB-KW"/>
</dbReference>
<dbReference type="PRINTS" id="PR00507">
    <property type="entry name" value="N12N6MTFRASE"/>
</dbReference>
<evidence type="ECO:0000313" key="10">
    <source>
        <dbReference type="EMBL" id="AMK15261.1"/>
    </source>
</evidence>
<evidence type="ECO:0000259" key="9">
    <source>
        <dbReference type="Pfam" id="PF12950"/>
    </source>
</evidence>
<evidence type="ECO:0000256" key="2">
    <source>
        <dbReference type="ARBA" id="ARBA00022603"/>
    </source>
</evidence>
<comment type="catalytic activity">
    <reaction evidence="7">
        <text>a 2'-deoxyadenosine in DNA + S-adenosyl-L-methionine = an N(6)-methyl-2'-deoxyadenosine in DNA + S-adenosyl-L-homocysteine + H(+)</text>
        <dbReference type="Rhea" id="RHEA:15197"/>
        <dbReference type="Rhea" id="RHEA-COMP:12418"/>
        <dbReference type="Rhea" id="RHEA-COMP:12419"/>
        <dbReference type="ChEBI" id="CHEBI:15378"/>
        <dbReference type="ChEBI" id="CHEBI:57856"/>
        <dbReference type="ChEBI" id="CHEBI:59789"/>
        <dbReference type="ChEBI" id="CHEBI:90615"/>
        <dbReference type="ChEBI" id="CHEBI:90616"/>
        <dbReference type="EC" id="2.1.1.72"/>
    </reaction>
</comment>
<dbReference type="EC" id="2.1.1.72" evidence="1"/>
<dbReference type="Pfam" id="PF07669">
    <property type="entry name" value="Eco57I"/>
    <property type="match status" value="1"/>
</dbReference>
<keyword evidence="4" id="KW-0949">S-adenosyl-L-methionine</keyword>
<evidence type="ECO:0000256" key="4">
    <source>
        <dbReference type="ARBA" id="ARBA00022691"/>
    </source>
</evidence>
<dbReference type="GeneID" id="28489001"/>
<dbReference type="InterPro" id="IPR025931">
    <property type="entry name" value="TaqI_C"/>
</dbReference>
<accession>A0A126QYZ3</accession>
<evidence type="ECO:0000256" key="1">
    <source>
        <dbReference type="ARBA" id="ARBA00011900"/>
    </source>
</evidence>
<dbReference type="EMBL" id="CP014265">
    <property type="protein sequence ID" value="AMK15261.1"/>
    <property type="molecule type" value="Genomic_DNA"/>
</dbReference>
<dbReference type="GO" id="GO:0009007">
    <property type="term" value="F:site-specific DNA-methyltransferase (adenine-specific) activity"/>
    <property type="evidence" value="ECO:0007669"/>
    <property type="project" value="UniProtKB-EC"/>
</dbReference>
<organism evidence="10 11">
    <name type="scientific">Methanobrevibacter olleyae</name>
    <dbReference type="NCBI Taxonomy" id="294671"/>
    <lineage>
        <taxon>Archaea</taxon>
        <taxon>Methanobacteriati</taxon>
        <taxon>Methanobacteriota</taxon>
        <taxon>Methanomada group</taxon>
        <taxon>Methanobacteria</taxon>
        <taxon>Methanobacteriales</taxon>
        <taxon>Methanobacteriaceae</taxon>
        <taxon>Methanobrevibacter</taxon>
    </lineage>
</organism>